<gene>
    <name evidence="1" type="ORF">H5P27_07685</name>
</gene>
<sequence>MKFPSLVPLLGICICLPCLMRAVEPSDQVVEGGESFLSWQDVVRTYEPIYVGYTFDEDDQAFLDFSLSVITSASILFPWESWNPSNKFPTPGGHYDEPKLFKYQPRLYLAFSGRAGQYLGTRESSPVVGKRFNPVGIMRWWTRGGDLTTNESGGLSLHDYFELSYGHESNGQRIGDIENPQSPEEENLGRTRFEALQREYALVDGDASIARDELSRGWDYLGVRWAKSWKLKEGRTLFLRLDGRYYLEDGILQNGAEEYNLWEGDDYWLAEYDGDITRSKVDGIRASIRLQSETLNWFFQANELQIDLATGYEDFLERVTARIELGFKYTSLWYRYGYNSDLVNYYRKDSSFGVAIKIRRF</sequence>
<dbReference type="EMBL" id="JACHVC010000007">
    <property type="protein sequence ID" value="MBC2605922.1"/>
    <property type="molecule type" value="Genomic_DNA"/>
</dbReference>
<protein>
    <recommendedName>
        <fullName evidence="3">Phosphatidylcholine 1-acylhydrolase</fullName>
    </recommendedName>
</protein>
<comment type="caution">
    <text evidence="1">The sequence shown here is derived from an EMBL/GenBank/DDBJ whole genome shotgun (WGS) entry which is preliminary data.</text>
</comment>
<dbReference type="GO" id="GO:0006629">
    <property type="term" value="P:lipid metabolic process"/>
    <property type="evidence" value="ECO:0007669"/>
    <property type="project" value="InterPro"/>
</dbReference>
<dbReference type="AlphaFoldDB" id="A0A7X1B5D0"/>
<dbReference type="Proteomes" id="UP000526501">
    <property type="component" value="Unassembled WGS sequence"/>
</dbReference>
<proteinExistence type="predicted"/>
<evidence type="ECO:0008006" key="3">
    <source>
        <dbReference type="Google" id="ProtNLM"/>
    </source>
</evidence>
<dbReference type="Gene3D" id="2.40.230.10">
    <property type="entry name" value="Phospholipase A1"/>
    <property type="match status" value="1"/>
</dbReference>
<dbReference type="GO" id="GO:0004620">
    <property type="term" value="F:phospholipase activity"/>
    <property type="evidence" value="ECO:0007669"/>
    <property type="project" value="InterPro"/>
</dbReference>
<evidence type="ECO:0000313" key="1">
    <source>
        <dbReference type="EMBL" id="MBC2605922.1"/>
    </source>
</evidence>
<dbReference type="RefSeq" id="WP_185659810.1">
    <property type="nucleotide sequence ID" value="NZ_CAWPOO010000007.1"/>
</dbReference>
<accession>A0A7X1B5D0</accession>
<keyword evidence="2" id="KW-1185">Reference proteome</keyword>
<name>A0A7X1B5D0_9BACT</name>
<organism evidence="1 2">
    <name type="scientific">Pelagicoccus albus</name>
    <dbReference type="NCBI Taxonomy" id="415222"/>
    <lineage>
        <taxon>Bacteria</taxon>
        <taxon>Pseudomonadati</taxon>
        <taxon>Verrucomicrobiota</taxon>
        <taxon>Opitutia</taxon>
        <taxon>Puniceicoccales</taxon>
        <taxon>Pelagicoccaceae</taxon>
        <taxon>Pelagicoccus</taxon>
    </lineage>
</organism>
<dbReference type="GO" id="GO:0016020">
    <property type="term" value="C:membrane"/>
    <property type="evidence" value="ECO:0007669"/>
    <property type="project" value="InterPro"/>
</dbReference>
<reference evidence="1 2" key="1">
    <citation type="submission" date="2020-07" db="EMBL/GenBank/DDBJ databases">
        <authorList>
            <person name="Feng X."/>
        </authorList>
    </citation>
    <scope>NUCLEOTIDE SEQUENCE [LARGE SCALE GENOMIC DNA]</scope>
    <source>
        <strain evidence="1 2">JCM23202</strain>
    </source>
</reference>
<evidence type="ECO:0000313" key="2">
    <source>
        <dbReference type="Proteomes" id="UP000526501"/>
    </source>
</evidence>
<dbReference type="InterPro" id="IPR036541">
    <property type="entry name" value="PLipase_A1_sf"/>
</dbReference>